<evidence type="ECO:0000259" key="3">
    <source>
        <dbReference type="Pfam" id="PF13240"/>
    </source>
</evidence>
<feature type="transmembrane region" description="Helical" evidence="2">
    <location>
        <begin position="303"/>
        <end position="325"/>
    </location>
</feature>
<dbReference type="OrthoDB" id="1939007at2"/>
<protein>
    <submittedName>
        <fullName evidence="4">Zinc ribbon domain-containing protein</fullName>
    </submittedName>
</protein>
<evidence type="ECO:0000256" key="1">
    <source>
        <dbReference type="SAM" id="MobiDB-lite"/>
    </source>
</evidence>
<dbReference type="RefSeq" id="WP_118335945.1">
    <property type="nucleotide sequence ID" value="NZ_AP025567.1"/>
</dbReference>
<sequence length="533" mass="59637">MYCKNCGKLLEEGDKFCSGCGTKVEETAFAQPKPVSEGCKDPADDKPKKRIHIEEFNWDLDGYPTSQTKKTEEIDFNWASVLEEKQRRAYGQALSGKPAESIAPDEKVPEEKSLEDEIFGDLQKQGHDEKTKVFGNTEKSGRIDKFYTFNKKNEAFQALLDEEYERIKNGEEPLADEKLAFARRDSVSKEAVLDRILEKTDGELPVSQKEEVHQPPSNLIGVTWAQTPDCVITAEAAFLAGLDKKRVTEEAPPAAAEASCPPSEEESKAQPDPGRKLTFDDVFGPDDRDPDEKPKKKRKALKVIAIILCILVVLELAAIGIQHFAPDSAAGKMVNRGYQYVLDLFGGDDEKEKETDKIGGNHDISATEALIKANEGKNKNVAEITEDPELLFSDNKDYGYEDFGNSYTFADSPWYTAKDGTSVTYGNEIIGTIIQYYSSWVDIANGKNKKVLNFIDETSEFYTEIESIEPKTDVQYGIDKLAIGEIRANGSGFYVLTDITKVSSDQKKDTVEHHIVYLEPEKETMKIIEIKRI</sequence>
<dbReference type="InterPro" id="IPR026870">
    <property type="entry name" value="Zinc_ribbon_dom"/>
</dbReference>
<accession>A0A415E1R1</accession>
<reference evidence="4 5" key="1">
    <citation type="submission" date="2018-08" db="EMBL/GenBank/DDBJ databases">
        <title>A genome reference for cultivated species of the human gut microbiota.</title>
        <authorList>
            <person name="Zou Y."/>
            <person name="Xue W."/>
            <person name="Luo G."/>
        </authorList>
    </citation>
    <scope>NUCLEOTIDE SEQUENCE [LARGE SCALE GENOMIC DNA]</scope>
    <source>
        <strain evidence="4 5">AM07-24</strain>
    </source>
</reference>
<feature type="compositionally biased region" description="Low complexity" evidence="1">
    <location>
        <begin position="250"/>
        <end position="262"/>
    </location>
</feature>
<name>A0A415E1R1_9FIRM</name>
<organism evidence="4 5">
    <name type="scientific">Emergencia timonensis</name>
    <dbReference type="NCBI Taxonomy" id="1776384"/>
    <lineage>
        <taxon>Bacteria</taxon>
        <taxon>Bacillati</taxon>
        <taxon>Bacillota</taxon>
        <taxon>Clostridia</taxon>
        <taxon>Peptostreptococcales</taxon>
        <taxon>Anaerovoracaceae</taxon>
        <taxon>Emergencia</taxon>
    </lineage>
</organism>
<keyword evidence="2" id="KW-0472">Membrane</keyword>
<dbReference type="STRING" id="1776384.GCA_900086585_01135"/>
<feature type="domain" description="Zinc-ribbon" evidence="3">
    <location>
        <begin position="2"/>
        <end position="24"/>
    </location>
</feature>
<feature type="compositionally biased region" description="Basic and acidic residues" evidence="1">
    <location>
        <begin position="265"/>
        <end position="294"/>
    </location>
</feature>
<evidence type="ECO:0000313" key="4">
    <source>
        <dbReference type="EMBL" id="RHJ87567.1"/>
    </source>
</evidence>
<dbReference type="AlphaFoldDB" id="A0A415E1R1"/>
<keyword evidence="2" id="KW-0812">Transmembrane</keyword>
<evidence type="ECO:0000313" key="5">
    <source>
        <dbReference type="Proteomes" id="UP000284841"/>
    </source>
</evidence>
<feature type="region of interest" description="Disordered" evidence="1">
    <location>
        <begin position="250"/>
        <end position="295"/>
    </location>
</feature>
<dbReference type="Pfam" id="PF13240">
    <property type="entry name" value="Zn_Ribbon_1"/>
    <property type="match status" value="1"/>
</dbReference>
<keyword evidence="2" id="KW-1133">Transmembrane helix</keyword>
<evidence type="ECO:0000256" key="2">
    <source>
        <dbReference type="SAM" id="Phobius"/>
    </source>
</evidence>
<comment type="caution">
    <text evidence="4">The sequence shown here is derived from an EMBL/GenBank/DDBJ whole genome shotgun (WGS) entry which is preliminary data.</text>
</comment>
<dbReference type="EMBL" id="QRMS01000003">
    <property type="protein sequence ID" value="RHJ87567.1"/>
    <property type="molecule type" value="Genomic_DNA"/>
</dbReference>
<gene>
    <name evidence="4" type="ORF">DW099_12815</name>
</gene>
<keyword evidence="5" id="KW-1185">Reference proteome</keyword>
<proteinExistence type="predicted"/>
<feature type="region of interest" description="Disordered" evidence="1">
    <location>
        <begin position="92"/>
        <end position="111"/>
    </location>
</feature>
<dbReference type="Proteomes" id="UP000284841">
    <property type="component" value="Unassembled WGS sequence"/>
</dbReference>